<name>A0A8H6S4B4_9AGAR</name>
<evidence type="ECO:0000313" key="1">
    <source>
        <dbReference type="EMBL" id="KAF7292088.1"/>
    </source>
</evidence>
<dbReference type="AlphaFoldDB" id="A0A8H6S4B4"/>
<keyword evidence="2" id="KW-1185">Reference proteome</keyword>
<dbReference type="RefSeq" id="XP_037214815.1">
    <property type="nucleotide sequence ID" value="XM_037368847.1"/>
</dbReference>
<gene>
    <name evidence="1" type="ORF">MIND_01235200</name>
</gene>
<reference evidence="1" key="1">
    <citation type="submission" date="2020-05" db="EMBL/GenBank/DDBJ databases">
        <title>Mycena genomes resolve the evolution of fungal bioluminescence.</title>
        <authorList>
            <person name="Tsai I.J."/>
        </authorList>
    </citation>
    <scope>NUCLEOTIDE SEQUENCE</scope>
    <source>
        <strain evidence="1">171206Taipei</strain>
    </source>
</reference>
<comment type="caution">
    <text evidence="1">The sequence shown here is derived from an EMBL/GenBank/DDBJ whole genome shotgun (WGS) entry which is preliminary data.</text>
</comment>
<dbReference type="EMBL" id="JACAZF010000012">
    <property type="protein sequence ID" value="KAF7292088.1"/>
    <property type="molecule type" value="Genomic_DNA"/>
</dbReference>
<proteinExistence type="predicted"/>
<evidence type="ECO:0000313" key="2">
    <source>
        <dbReference type="Proteomes" id="UP000636479"/>
    </source>
</evidence>
<organism evidence="1 2">
    <name type="scientific">Mycena indigotica</name>
    <dbReference type="NCBI Taxonomy" id="2126181"/>
    <lineage>
        <taxon>Eukaryota</taxon>
        <taxon>Fungi</taxon>
        <taxon>Dikarya</taxon>
        <taxon>Basidiomycota</taxon>
        <taxon>Agaricomycotina</taxon>
        <taxon>Agaricomycetes</taxon>
        <taxon>Agaricomycetidae</taxon>
        <taxon>Agaricales</taxon>
        <taxon>Marasmiineae</taxon>
        <taxon>Mycenaceae</taxon>
        <taxon>Mycena</taxon>
    </lineage>
</organism>
<dbReference type="Proteomes" id="UP000636479">
    <property type="component" value="Unassembled WGS sequence"/>
</dbReference>
<protein>
    <submittedName>
        <fullName evidence="1">Uncharacterized protein</fullName>
    </submittedName>
</protein>
<dbReference type="GeneID" id="59351363"/>
<dbReference type="OrthoDB" id="2876422at2759"/>
<accession>A0A8H6S4B4</accession>
<sequence length="381" mass="40878">MSSLSLTSLESQPATDAGITALTVHIPFASDAPDRHLAAYQALKAARGIAANENYTEECAALALEAYLDPALTEQRHLWRERVLALTKSVVDKNAASLKHVENILPSEGVLELVDFTQALEGLEALESLSVQWPLRGTLPTTILLNADLSSSTALAPITESYNEFQRGLTGLLAKHAATLRSLRLSLPHKASAALTFSPSLIPTLPNLHILDLTHSSPPIPALTTLLSSPAVPALRHLILDHGAEIPLSDFDDEDEFEEDIQEQKSWAALGTCIAARQTPLRSLCAALHDARASSWPVGVRMTPDSLRSALAADVGNLVLCTAWPGLQPDSEQEGKADLYSHAEGCGHLAYGNEWKPVTGLWSASSEQGRAMGVLKGSVWY</sequence>